<dbReference type="SUPFAM" id="SSF51197">
    <property type="entry name" value="Clavaminate synthase-like"/>
    <property type="match status" value="1"/>
</dbReference>
<accession>A0A2S6NJ07</accession>
<comment type="cofactor">
    <cofactor evidence="1">
        <name>Fe(2+)</name>
        <dbReference type="ChEBI" id="CHEBI:29033"/>
    </cofactor>
</comment>
<dbReference type="Proteomes" id="UP000239724">
    <property type="component" value="Unassembled WGS sequence"/>
</dbReference>
<dbReference type="GO" id="GO:0005506">
    <property type="term" value="F:iron ion binding"/>
    <property type="evidence" value="ECO:0007669"/>
    <property type="project" value="UniProtKB-ARBA"/>
</dbReference>
<comment type="caution">
    <text evidence="2">The sequence shown here is derived from an EMBL/GenBank/DDBJ whole genome shotgun (WGS) entry which is preliminary data.</text>
</comment>
<proteinExistence type="predicted"/>
<name>A0A2S6NJ07_RHOGL</name>
<dbReference type="GO" id="GO:0016706">
    <property type="term" value="F:2-oxoglutarate-dependent dioxygenase activity"/>
    <property type="evidence" value="ECO:0007669"/>
    <property type="project" value="UniProtKB-ARBA"/>
</dbReference>
<evidence type="ECO:0000256" key="1">
    <source>
        <dbReference type="ARBA" id="ARBA00001954"/>
    </source>
</evidence>
<evidence type="ECO:0000313" key="3">
    <source>
        <dbReference type="Proteomes" id="UP000239724"/>
    </source>
</evidence>
<dbReference type="InterPro" id="IPR008775">
    <property type="entry name" value="Phytyl_CoA_dOase-like"/>
</dbReference>
<dbReference type="EMBL" id="NHRY01000097">
    <property type="protein sequence ID" value="PPQ34623.1"/>
    <property type="molecule type" value="Genomic_DNA"/>
</dbReference>
<dbReference type="RefSeq" id="WP_104518725.1">
    <property type="nucleotide sequence ID" value="NZ_NHRY01000097.1"/>
</dbReference>
<evidence type="ECO:0000313" key="2">
    <source>
        <dbReference type="EMBL" id="PPQ34623.1"/>
    </source>
</evidence>
<protein>
    <recommendedName>
        <fullName evidence="4">Phytanoyl-CoA dioxygenase</fullName>
    </recommendedName>
</protein>
<evidence type="ECO:0008006" key="4">
    <source>
        <dbReference type="Google" id="ProtNLM"/>
    </source>
</evidence>
<keyword evidence="3" id="KW-1185">Reference proteome</keyword>
<dbReference type="Gene3D" id="2.60.120.620">
    <property type="entry name" value="q2cbj1_9rhob like domain"/>
    <property type="match status" value="1"/>
</dbReference>
<dbReference type="Pfam" id="PF05721">
    <property type="entry name" value="PhyH"/>
    <property type="match status" value="1"/>
</dbReference>
<reference evidence="2 3" key="1">
    <citation type="journal article" date="2018" name="Arch. Microbiol.">
        <title>New insights into the metabolic potential of the phototrophic purple bacterium Rhodopila globiformis DSM 161(T) from its draft genome sequence and evidence for a vanadium-dependent nitrogenase.</title>
        <authorList>
            <person name="Imhoff J.F."/>
            <person name="Rahn T."/>
            <person name="Kunzel S."/>
            <person name="Neulinger S.C."/>
        </authorList>
    </citation>
    <scope>NUCLEOTIDE SEQUENCE [LARGE SCALE GENOMIC DNA]</scope>
    <source>
        <strain evidence="2 3">DSM 161</strain>
    </source>
</reference>
<dbReference type="AlphaFoldDB" id="A0A2S6NJ07"/>
<sequence>MTASNTEMKLPSLTRDADQALQDVAEFGIARIEGVLAGATLARVRDALYRAAASDRERGWNNRFIMDNPEDRTNQRVWCLLSRDPVFSDLAEHPVALQAVRALLGWPVTLSNISANITGPGGGEMMLHADQGFAPQPWGGIQGVNIAWAIDDFTEENGATRIVPGSHRQNRAPLAEDDQHTVALEAPAGSVIVMEGRVWHRTGFNRTENRHRAGIFAFYTLPIYMPQENWFLSLDPAIRHYASETLLQLLGFKAARFGRFYGASLY</sequence>
<organism evidence="2 3">
    <name type="scientific">Rhodopila globiformis</name>
    <name type="common">Rhodopseudomonas globiformis</name>
    <dbReference type="NCBI Taxonomy" id="1071"/>
    <lineage>
        <taxon>Bacteria</taxon>
        <taxon>Pseudomonadati</taxon>
        <taxon>Pseudomonadota</taxon>
        <taxon>Alphaproteobacteria</taxon>
        <taxon>Acetobacterales</taxon>
        <taxon>Acetobacteraceae</taxon>
        <taxon>Rhodopila</taxon>
    </lineage>
</organism>
<dbReference type="PANTHER" id="PTHR20883:SF48">
    <property type="entry name" value="ECTOINE DIOXYGENASE"/>
    <property type="match status" value="1"/>
</dbReference>
<dbReference type="PANTHER" id="PTHR20883">
    <property type="entry name" value="PHYTANOYL-COA DIOXYGENASE DOMAIN CONTAINING 1"/>
    <property type="match status" value="1"/>
</dbReference>
<dbReference type="OrthoDB" id="9796766at2"/>
<gene>
    <name evidence="2" type="ORF">CCS01_10080</name>
</gene>